<feature type="site" description="Increases nucleophilicity of active site Cys" evidence="9">
    <location>
        <position position="412"/>
    </location>
</feature>
<dbReference type="AlphaFoldDB" id="A0A451B911"/>
<dbReference type="Pfam" id="PF07685">
    <property type="entry name" value="GATase_3"/>
    <property type="match status" value="1"/>
</dbReference>
<name>A0A451B911_9GAMM</name>
<comment type="cofactor">
    <cofactor evidence="1 9">
        <name>Mg(2+)</name>
        <dbReference type="ChEBI" id="CHEBI:18420"/>
    </cofactor>
</comment>
<evidence type="ECO:0000256" key="1">
    <source>
        <dbReference type="ARBA" id="ARBA00001946"/>
    </source>
</evidence>
<dbReference type="InterPro" id="IPR027417">
    <property type="entry name" value="P-loop_NTPase"/>
</dbReference>
<reference evidence="13" key="1">
    <citation type="submission" date="2019-02" db="EMBL/GenBank/DDBJ databases">
        <authorList>
            <person name="Gruber-Vodicka R. H."/>
            <person name="Seah K. B. B."/>
        </authorList>
    </citation>
    <scope>NUCLEOTIDE SEQUENCE</scope>
    <source>
        <strain evidence="13">BECK_BZ198</strain>
        <strain evidence="12">BECK_BZ199</strain>
    </source>
</reference>
<evidence type="ECO:0000256" key="8">
    <source>
        <dbReference type="ARBA" id="ARBA00022962"/>
    </source>
</evidence>
<dbReference type="PANTHER" id="PTHR43873">
    <property type="entry name" value="COBYRINATE A,C-DIAMIDE SYNTHASE"/>
    <property type="match status" value="1"/>
</dbReference>
<dbReference type="Gene3D" id="3.40.50.300">
    <property type="entry name" value="P-loop containing nucleotide triphosphate hydrolases"/>
    <property type="match status" value="1"/>
</dbReference>
<comment type="similarity">
    <text evidence="2">Belongs to the CobB/CobQ family. CobQ subfamily.</text>
</comment>
<evidence type="ECO:0000256" key="6">
    <source>
        <dbReference type="ARBA" id="ARBA00022840"/>
    </source>
</evidence>
<feature type="domain" description="CobQ/CobB/MinD/ParA nucleotide binding" evidence="10">
    <location>
        <begin position="8"/>
        <end position="185"/>
    </location>
</feature>
<dbReference type="PROSITE" id="PS51274">
    <property type="entry name" value="GATASE_COBBQ"/>
    <property type="match status" value="1"/>
</dbReference>
<dbReference type="EMBL" id="CAADGH010000009">
    <property type="protein sequence ID" value="VFK74752.1"/>
    <property type="molecule type" value="Genomic_DNA"/>
</dbReference>
<evidence type="ECO:0000313" key="12">
    <source>
        <dbReference type="EMBL" id="VFK29328.1"/>
    </source>
</evidence>
<dbReference type="UniPathway" id="UPA00148">
    <property type="reaction ID" value="UER00231"/>
</dbReference>
<evidence type="ECO:0000256" key="3">
    <source>
        <dbReference type="ARBA" id="ARBA00022573"/>
    </source>
</evidence>
<dbReference type="EMBL" id="CAADFQ010000009">
    <property type="protein sequence ID" value="VFK29328.1"/>
    <property type="molecule type" value="Genomic_DNA"/>
</dbReference>
<keyword evidence="6 9" id="KW-0067">ATP-binding</keyword>
<keyword evidence="4 9" id="KW-0436">Ligase</keyword>
<keyword evidence="5 9" id="KW-0547">Nucleotide-binding</keyword>
<comment type="miscellaneous">
    <text evidence="9">The a and c carboxylates of cobyrinate are activated for nucleophilic attack via formation of a phosphorylated intermediate by ATP. CbiA catalyzes first the amidation of the c-carboxylate, and then that of the a-carboxylate.</text>
</comment>
<comment type="function">
    <text evidence="9">Catalyzes the ATP-dependent amidation of the two carboxylate groups at positions a and c of cobyrinate, using either L-glutamine or ammonia as the nitrogen source.</text>
</comment>
<evidence type="ECO:0000259" key="10">
    <source>
        <dbReference type="Pfam" id="PF01656"/>
    </source>
</evidence>
<feature type="domain" description="CobB/CobQ-like glutamine amidotransferase" evidence="11">
    <location>
        <begin position="237"/>
        <end position="418"/>
    </location>
</feature>
<feature type="active site" description="Nucleophile" evidence="9">
    <location>
        <position position="319"/>
    </location>
</feature>
<comment type="pathway">
    <text evidence="9">Cofactor biosynthesis; adenosylcobalamin biosynthesis; cob(II)yrinate a,c-diamide from sirohydrochlorin (anaerobic route): step 10/10.</text>
</comment>
<evidence type="ECO:0000256" key="5">
    <source>
        <dbReference type="ARBA" id="ARBA00022741"/>
    </source>
</evidence>
<keyword evidence="8 9" id="KW-0315">Glutamine amidotransferase</keyword>
<dbReference type="NCBIfam" id="NF002204">
    <property type="entry name" value="PRK01077.1"/>
    <property type="match status" value="1"/>
</dbReference>
<organism evidence="13">
    <name type="scientific">Candidatus Kentrum sp. MB</name>
    <dbReference type="NCBI Taxonomy" id="2138164"/>
    <lineage>
        <taxon>Bacteria</taxon>
        <taxon>Pseudomonadati</taxon>
        <taxon>Pseudomonadota</taxon>
        <taxon>Gammaproteobacteria</taxon>
        <taxon>Candidatus Kentrum</taxon>
    </lineage>
</organism>
<comment type="similarity">
    <text evidence="9">Belongs to the CobB/CbiA family.</text>
</comment>
<dbReference type="GO" id="GO:0005524">
    <property type="term" value="F:ATP binding"/>
    <property type="evidence" value="ECO:0007669"/>
    <property type="project" value="UniProtKB-UniRule"/>
</dbReference>
<comment type="domain">
    <text evidence="9">Comprises of two domains. The C-terminal domain contains the binding site for glutamine and catalyzes the hydrolysis of this substrate to glutamate and ammonia. The N-terminal domain is anticipated to bind ATP and cobyrinate and catalyzes the ultimate synthesis of the diamide product. The ammonia produced via the glutaminase domain is probably translocated to the adjacent domain via a molecular tunnel, where it reacts with an activated intermediate.</text>
</comment>
<comment type="catalytic activity">
    <reaction evidence="9">
        <text>cob(II)yrinate + 2 L-glutamine + 2 ATP + 2 H2O = cob(II)yrinate a,c diamide + 2 L-glutamate + 2 ADP + 2 phosphate + 2 H(+)</text>
        <dbReference type="Rhea" id="RHEA:26289"/>
        <dbReference type="ChEBI" id="CHEBI:15377"/>
        <dbReference type="ChEBI" id="CHEBI:15378"/>
        <dbReference type="ChEBI" id="CHEBI:29985"/>
        <dbReference type="ChEBI" id="CHEBI:30616"/>
        <dbReference type="ChEBI" id="CHEBI:43474"/>
        <dbReference type="ChEBI" id="CHEBI:58359"/>
        <dbReference type="ChEBI" id="CHEBI:58537"/>
        <dbReference type="ChEBI" id="CHEBI:58894"/>
        <dbReference type="ChEBI" id="CHEBI:456216"/>
        <dbReference type="EC" id="6.3.5.11"/>
    </reaction>
</comment>
<sequence length="434" mass="46763">MKRCPALFITAPASGQGKTTVVSALARHYRDLRLNVRVFKTGPDFLDPMILEKASGAPVYQLDPWMGGEDHCRQLLYDAAGEADLILVEGVMGLFDGETSSADLAKMFAIPVLAVIDGSAMAQTFGAIAHGLASYRPGLTFLGVFANRVANEHHYRMLEESLSPGIASFGWLPRDGDLALPERHLGLVQADEIDNLDIRITRTASALKGLPGKLPMAVHFIPASGTSIRDKPLDGLRIAIARDAAFAFLYRANLDVLVALGARLKFFSPLTDKTIPESDALYLPGGYPELHLDTLASNSSIKAGVRLHHAAGKPIIAECGGMLYLLESLTDTQGHSASMAGLLPGHARMQNRLANLGLHQVSLPEGTLRAHTFHYSQVSTPLIPIATSKGVRLGRKGEPIYREGHLHASYVHLYFPSNPVAIAKLFAPNHGHVS</sequence>
<dbReference type="PANTHER" id="PTHR43873:SF1">
    <property type="entry name" value="COBYRINATE A,C-DIAMIDE SYNTHASE"/>
    <property type="match status" value="1"/>
</dbReference>
<proteinExistence type="inferred from homology"/>
<evidence type="ECO:0000256" key="7">
    <source>
        <dbReference type="ARBA" id="ARBA00022842"/>
    </source>
</evidence>
<dbReference type="InterPro" id="IPR029062">
    <property type="entry name" value="Class_I_gatase-like"/>
</dbReference>
<protein>
    <recommendedName>
        <fullName evidence="9">Cobyrinate a,c-diamide synthase</fullName>
        <ecNumber evidence="9">6.3.5.11</ecNumber>
    </recommendedName>
    <alternativeName>
        <fullName evidence="9">Cobyrinic acid a,c-diamide synthetase</fullName>
    </alternativeName>
</protein>
<dbReference type="InterPro" id="IPR011698">
    <property type="entry name" value="GATase_3"/>
</dbReference>
<dbReference type="CDD" id="cd03130">
    <property type="entry name" value="GATase1_CobB"/>
    <property type="match status" value="1"/>
</dbReference>
<dbReference type="InterPro" id="IPR002586">
    <property type="entry name" value="CobQ/CobB/MinD/ParA_Nub-bd_dom"/>
</dbReference>
<evidence type="ECO:0000313" key="13">
    <source>
        <dbReference type="EMBL" id="VFK74752.1"/>
    </source>
</evidence>
<keyword evidence="3 9" id="KW-0169">Cobalamin biosynthesis</keyword>
<evidence type="ECO:0000256" key="9">
    <source>
        <dbReference type="HAMAP-Rule" id="MF_00027"/>
    </source>
</evidence>
<keyword evidence="7 9" id="KW-0460">Magnesium</keyword>
<dbReference type="Pfam" id="PF01656">
    <property type="entry name" value="CbiA"/>
    <property type="match status" value="1"/>
</dbReference>
<dbReference type="Gene3D" id="3.40.50.880">
    <property type="match status" value="1"/>
</dbReference>
<dbReference type="HAMAP" id="MF_00027">
    <property type="entry name" value="CobB_CbiA"/>
    <property type="match status" value="1"/>
</dbReference>
<dbReference type="SUPFAM" id="SSF52317">
    <property type="entry name" value="Class I glutamine amidotransferase-like"/>
    <property type="match status" value="1"/>
</dbReference>
<evidence type="ECO:0000259" key="11">
    <source>
        <dbReference type="Pfam" id="PF07685"/>
    </source>
</evidence>
<dbReference type="InterPro" id="IPR004484">
    <property type="entry name" value="CbiA/CobB_synth"/>
</dbReference>
<evidence type="ECO:0000256" key="2">
    <source>
        <dbReference type="ARBA" id="ARBA00006205"/>
    </source>
</evidence>
<dbReference type="EC" id="6.3.5.11" evidence="9"/>
<dbReference type="SUPFAM" id="SSF52540">
    <property type="entry name" value="P-loop containing nucleoside triphosphate hydrolases"/>
    <property type="match status" value="1"/>
</dbReference>
<gene>
    <name evidence="9" type="primary">cbiA</name>
    <name evidence="13" type="ORF">BECKMB1821H_GA0114242_100937</name>
    <name evidence="12" type="ORF">BECKMB1821I_GA0114274_100937</name>
</gene>
<dbReference type="GO" id="GO:0042242">
    <property type="term" value="F:cobyrinic acid a,c-diamide synthase activity"/>
    <property type="evidence" value="ECO:0007669"/>
    <property type="project" value="UniProtKB-UniRule"/>
</dbReference>
<evidence type="ECO:0000256" key="4">
    <source>
        <dbReference type="ARBA" id="ARBA00022598"/>
    </source>
</evidence>
<dbReference type="GO" id="GO:0009236">
    <property type="term" value="P:cobalamin biosynthetic process"/>
    <property type="evidence" value="ECO:0007669"/>
    <property type="project" value="UniProtKB-UniRule"/>
</dbReference>
<accession>A0A451B911</accession>